<feature type="transmembrane region" description="Helical" evidence="10">
    <location>
        <begin position="317"/>
        <end position="337"/>
    </location>
</feature>
<feature type="transmembrane region" description="Helical" evidence="10">
    <location>
        <begin position="441"/>
        <end position="464"/>
    </location>
</feature>
<feature type="transmembrane region" description="Helical" evidence="10">
    <location>
        <begin position="470"/>
        <end position="493"/>
    </location>
</feature>
<evidence type="ECO:0000313" key="14">
    <source>
        <dbReference type="Proteomes" id="UP001161017"/>
    </source>
</evidence>
<feature type="region of interest" description="Disordered" evidence="9">
    <location>
        <begin position="717"/>
        <end position="743"/>
    </location>
</feature>
<evidence type="ECO:0000256" key="5">
    <source>
        <dbReference type="ARBA" id="ARBA00022958"/>
    </source>
</evidence>
<dbReference type="InterPro" id="IPR053951">
    <property type="entry name" value="K_trans_N"/>
</dbReference>
<feature type="transmembrane region" description="Helical" evidence="10">
    <location>
        <begin position="349"/>
        <end position="370"/>
    </location>
</feature>
<evidence type="ECO:0000256" key="2">
    <source>
        <dbReference type="ARBA" id="ARBA00022448"/>
    </source>
</evidence>
<comment type="caution">
    <text evidence="13">The sequence shown here is derived from an EMBL/GenBank/DDBJ whole genome shotgun (WGS) entry which is preliminary data.</text>
</comment>
<dbReference type="PANTHER" id="PTHR30540">
    <property type="entry name" value="OSMOTIC STRESS POTASSIUM TRANSPORTER"/>
    <property type="match status" value="1"/>
</dbReference>
<feature type="region of interest" description="Disordered" evidence="9">
    <location>
        <begin position="1"/>
        <end position="40"/>
    </location>
</feature>
<evidence type="ECO:0000256" key="3">
    <source>
        <dbReference type="ARBA" id="ARBA00022538"/>
    </source>
</evidence>
<evidence type="ECO:0000256" key="4">
    <source>
        <dbReference type="ARBA" id="ARBA00022692"/>
    </source>
</evidence>
<evidence type="ECO:0000256" key="6">
    <source>
        <dbReference type="ARBA" id="ARBA00022989"/>
    </source>
</evidence>
<keyword evidence="6 10" id="KW-1133">Transmembrane helix</keyword>
<feature type="transmembrane region" description="Helical" evidence="10">
    <location>
        <begin position="526"/>
        <end position="544"/>
    </location>
</feature>
<feature type="domain" description="K+ potassium transporter C-terminal" evidence="12">
    <location>
        <begin position="608"/>
        <end position="835"/>
    </location>
</feature>
<dbReference type="NCBIfam" id="TIGR00794">
    <property type="entry name" value="kup"/>
    <property type="match status" value="1"/>
</dbReference>
<dbReference type="PANTHER" id="PTHR30540:SF83">
    <property type="entry name" value="K+ POTASSIUM TRANSPORTER"/>
    <property type="match status" value="1"/>
</dbReference>
<evidence type="ECO:0008006" key="15">
    <source>
        <dbReference type="Google" id="ProtNLM"/>
    </source>
</evidence>
<comment type="subcellular location">
    <subcellularLocation>
        <location evidence="1">Membrane</location>
        <topology evidence="1">Multi-pass membrane protein</topology>
    </subcellularLocation>
</comment>
<gene>
    <name evidence="13" type="ORF">OHK93_008437</name>
</gene>
<evidence type="ECO:0000313" key="13">
    <source>
        <dbReference type="EMBL" id="MDI1489159.1"/>
    </source>
</evidence>
<accession>A0AA43QP62</accession>
<evidence type="ECO:0000256" key="1">
    <source>
        <dbReference type="ARBA" id="ARBA00004141"/>
    </source>
</evidence>
<keyword evidence="2" id="KW-0813">Transport</keyword>
<reference evidence="13" key="1">
    <citation type="journal article" date="2023" name="Genome Biol. Evol.">
        <title>First Whole Genome Sequence and Flow Cytometry Genome Size Data for the Lichen-Forming Fungus Ramalina farinacea (Ascomycota).</title>
        <authorList>
            <person name="Llewellyn T."/>
            <person name="Mian S."/>
            <person name="Hill R."/>
            <person name="Leitch I.J."/>
            <person name="Gaya E."/>
        </authorList>
    </citation>
    <scope>NUCLEOTIDE SEQUENCE</scope>
    <source>
        <strain evidence="13">LIQ254RAFAR</strain>
    </source>
</reference>
<dbReference type="InterPro" id="IPR053952">
    <property type="entry name" value="K_trans_C"/>
</dbReference>
<keyword evidence="7" id="KW-0406">Ion transport</keyword>
<organism evidence="13 14">
    <name type="scientific">Ramalina farinacea</name>
    <dbReference type="NCBI Taxonomy" id="258253"/>
    <lineage>
        <taxon>Eukaryota</taxon>
        <taxon>Fungi</taxon>
        <taxon>Dikarya</taxon>
        <taxon>Ascomycota</taxon>
        <taxon>Pezizomycotina</taxon>
        <taxon>Lecanoromycetes</taxon>
        <taxon>OSLEUM clade</taxon>
        <taxon>Lecanoromycetidae</taxon>
        <taxon>Lecanorales</taxon>
        <taxon>Lecanorineae</taxon>
        <taxon>Ramalinaceae</taxon>
        <taxon>Ramalina</taxon>
    </lineage>
</organism>
<keyword evidence="5" id="KW-0630">Potassium</keyword>
<dbReference type="InterPro" id="IPR003855">
    <property type="entry name" value="K+_transporter"/>
</dbReference>
<evidence type="ECO:0000256" key="9">
    <source>
        <dbReference type="SAM" id="MobiDB-lite"/>
    </source>
</evidence>
<name>A0AA43QP62_9LECA</name>
<feature type="transmembrane region" description="Helical" evidence="10">
    <location>
        <begin position="78"/>
        <end position="103"/>
    </location>
</feature>
<dbReference type="GO" id="GO:0015079">
    <property type="term" value="F:potassium ion transmembrane transporter activity"/>
    <property type="evidence" value="ECO:0007669"/>
    <property type="project" value="InterPro"/>
</dbReference>
<evidence type="ECO:0000256" key="8">
    <source>
        <dbReference type="ARBA" id="ARBA00023136"/>
    </source>
</evidence>
<feature type="transmembrane region" description="Helical" evidence="10">
    <location>
        <begin position="390"/>
        <end position="420"/>
    </location>
</feature>
<dbReference type="AlphaFoldDB" id="A0AA43QP62"/>
<sequence>MDSNSQSPRNDAPKHRVENDAAIAPARDPHIAFNKPQAPGVDLRKGHDAMVLTEKEVDTADERDERDVKKGQQFHGRLLLWLAYQSVGVIYGDIGTSPLYVYSSTFSSEPSHDDLLGALSLIIWSLTLMVSIKYILIVLRADDEGEGGTFAIYSLISRYANIIRRDPREERGIKMERVNTAEFRNGNRQARTFLEGSRTLQAVLKVIGVLGVSLVMSDGVLTPAQSVLGAIQGLEVVSDNITKSTIVGTSCAILILLFLIQPLGTSKLGTTFAPIVCLWLIFNLAFGIYNLVHFDHGVLRAFSPYFAGAWFVRNKTAGWRSLGGILLAFTGVEALFADLGAFTRRAIQLSWLCFAFPCLLMAYIGQAAYISQNKGAYSNPFFKSVPPGMFYPSLVVAILAAIVASQTMITATFQLLSQIIKLSYFPQIKVKHTSKIFHGQIYIPWVNWLLMVGTIAVTAAYSNTTKLGEAYGVCVILVTFITTSMVSLVAVIVWRFSIPIILAGFLVFGTLDGLYLSSALTKVPDGAWFTLCLAVLLSSIFVLWRYGKENQWAAEAEDHISPAQLLDDRGSASSSTSSNLNNMGEIKSVPTLRPTSAMGSATVSTIEGIGIFFDKAGLPNSTPTVFVHFVQKFQAMPDVAVFFNIRPLSSPSVPPGERFSISRVFPRAPLTSSLRHVYRVTIRHGYTDNILTNDLGSVIYLELRAFVIRDGARTSEDVTDVSAEGSSGTPSEIEFAPSATSPQPFTHSPAIHAELRALQSAYDAQVIHIVGKEQMRISTLVDTKYCPTMRAGTGLSGWARKVALAVFLWLRSNTGSRVANMEFLDPGKVVEVGWVKMI</sequence>
<feature type="transmembrane region" description="Helical" evidence="10">
    <location>
        <begin position="500"/>
        <end position="520"/>
    </location>
</feature>
<evidence type="ECO:0000259" key="11">
    <source>
        <dbReference type="Pfam" id="PF02705"/>
    </source>
</evidence>
<dbReference type="Pfam" id="PF22776">
    <property type="entry name" value="K_trans_C"/>
    <property type="match status" value="1"/>
</dbReference>
<keyword evidence="8 10" id="KW-0472">Membrane</keyword>
<dbReference type="GO" id="GO:0016020">
    <property type="term" value="C:membrane"/>
    <property type="evidence" value="ECO:0007669"/>
    <property type="project" value="UniProtKB-SubCell"/>
</dbReference>
<keyword evidence="3" id="KW-0633">Potassium transport</keyword>
<protein>
    <recommendedName>
        <fullName evidence="15">Potassium transporter</fullName>
    </recommendedName>
</protein>
<proteinExistence type="predicted"/>
<feature type="transmembrane region" description="Helical" evidence="10">
    <location>
        <begin position="241"/>
        <end position="260"/>
    </location>
</feature>
<dbReference type="Pfam" id="PF02705">
    <property type="entry name" value="K_trans"/>
    <property type="match status" value="1"/>
</dbReference>
<feature type="domain" description="K+ potassium transporter integral membrane" evidence="11">
    <location>
        <begin position="82"/>
        <end position="566"/>
    </location>
</feature>
<feature type="transmembrane region" description="Helical" evidence="10">
    <location>
        <begin position="115"/>
        <end position="136"/>
    </location>
</feature>
<feature type="transmembrane region" description="Helical" evidence="10">
    <location>
        <begin position="272"/>
        <end position="292"/>
    </location>
</feature>
<evidence type="ECO:0000256" key="7">
    <source>
        <dbReference type="ARBA" id="ARBA00023065"/>
    </source>
</evidence>
<keyword evidence="14" id="KW-1185">Reference proteome</keyword>
<dbReference type="Proteomes" id="UP001161017">
    <property type="component" value="Unassembled WGS sequence"/>
</dbReference>
<dbReference type="EMBL" id="JAPUFD010000009">
    <property type="protein sequence ID" value="MDI1489159.1"/>
    <property type="molecule type" value="Genomic_DNA"/>
</dbReference>
<evidence type="ECO:0000259" key="12">
    <source>
        <dbReference type="Pfam" id="PF22776"/>
    </source>
</evidence>
<keyword evidence="4 10" id="KW-0812">Transmembrane</keyword>
<evidence type="ECO:0000256" key="10">
    <source>
        <dbReference type="SAM" id="Phobius"/>
    </source>
</evidence>